<reference evidence="1" key="2">
    <citation type="submission" date="2025-09" db="UniProtKB">
        <authorList>
            <consortium name="Ensembl"/>
        </authorList>
    </citation>
    <scope>IDENTIFICATION</scope>
</reference>
<dbReference type="AlphaFoldDB" id="A0A8C3QVF6"/>
<dbReference type="Ensembl" id="ENSCRFT00000011691.1">
    <property type="protein sequence ID" value="ENSCRFP00000011294.1"/>
    <property type="gene ID" value="ENSCRFG00000008789.1"/>
</dbReference>
<evidence type="ECO:0000313" key="2">
    <source>
        <dbReference type="Proteomes" id="UP000694396"/>
    </source>
</evidence>
<reference evidence="1" key="1">
    <citation type="submission" date="2025-08" db="UniProtKB">
        <authorList>
            <consortium name="Ensembl"/>
        </authorList>
    </citation>
    <scope>IDENTIFICATION</scope>
</reference>
<proteinExistence type="predicted"/>
<keyword evidence="2" id="KW-1185">Reference proteome</keyword>
<sequence length="181" mass="19576">MKQGGKAPTFHCRAFSLRRGLSASKPVSFPGCSDRNIPAALPGPPLPTCPSQQCCSDTTGLGSHCPGDWSGLHCPGHWSGLHWKGDWSGLHCPGHWSGLHCPGDWSGLHCPGDWSGLHWKGHWSGLHCPPGDWSGLHCPGDWSGLHCPGDWSGLPLPRRLVWAPRASRNTFQTWPMSTTVI</sequence>
<evidence type="ECO:0000313" key="1">
    <source>
        <dbReference type="Ensembl" id="ENSCRFP00000011294.1"/>
    </source>
</evidence>
<dbReference type="Proteomes" id="UP000694396">
    <property type="component" value="Unplaced"/>
</dbReference>
<accession>A0A8C3QVF6</accession>
<organism evidence="1 2">
    <name type="scientific">Cyanoderma ruficeps</name>
    <name type="common">rufous-capped babbler</name>
    <dbReference type="NCBI Taxonomy" id="181631"/>
    <lineage>
        <taxon>Eukaryota</taxon>
        <taxon>Metazoa</taxon>
        <taxon>Chordata</taxon>
        <taxon>Craniata</taxon>
        <taxon>Vertebrata</taxon>
        <taxon>Euteleostomi</taxon>
        <taxon>Archelosauria</taxon>
        <taxon>Archosauria</taxon>
        <taxon>Dinosauria</taxon>
        <taxon>Saurischia</taxon>
        <taxon>Theropoda</taxon>
        <taxon>Coelurosauria</taxon>
        <taxon>Aves</taxon>
        <taxon>Neognathae</taxon>
        <taxon>Neoaves</taxon>
        <taxon>Telluraves</taxon>
        <taxon>Australaves</taxon>
        <taxon>Passeriformes</taxon>
        <taxon>Sylvioidea</taxon>
        <taxon>Timaliidae</taxon>
        <taxon>Cyanoderma</taxon>
    </lineage>
</organism>
<protein>
    <submittedName>
        <fullName evidence="1">Uncharacterized protein</fullName>
    </submittedName>
</protein>
<name>A0A8C3QVF6_9PASS</name>